<keyword evidence="1" id="KW-0732">Signal</keyword>
<dbReference type="Proteomes" id="UP001549920">
    <property type="component" value="Unassembled WGS sequence"/>
</dbReference>
<evidence type="ECO:0000256" key="1">
    <source>
        <dbReference type="SAM" id="SignalP"/>
    </source>
</evidence>
<evidence type="ECO:0000313" key="2">
    <source>
        <dbReference type="EMBL" id="KAL0869032.1"/>
    </source>
</evidence>
<sequence>MASYVSIIALCFLVASINCHVIRPNQFRVPAQGMTLEILIKPTADRSAVVEVKEVDNNIENKTLKEGVKAALEKTARTTTVLPKIEKRLGILVGNCPTGYAARGGFCFPDYD</sequence>
<protein>
    <submittedName>
        <fullName evidence="2">Uncharacterized protein</fullName>
    </submittedName>
</protein>
<proteinExistence type="predicted"/>
<evidence type="ECO:0000313" key="3">
    <source>
        <dbReference type="Proteomes" id="UP001549920"/>
    </source>
</evidence>
<name>A0ABR3HF21_LOXSC</name>
<accession>A0ABR3HF21</accession>
<comment type="caution">
    <text evidence="2">The sequence shown here is derived from an EMBL/GenBank/DDBJ whole genome shotgun (WGS) entry which is preliminary data.</text>
</comment>
<keyword evidence="3" id="KW-1185">Reference proteome</keyword>
<dbReference type="EMBL" id="JBEUOH010000020">
    <property type="protein sequence ID" value="KAL0869032.1"/>
    <property type="molecule type" value="Genomic_DNA"/>
</dbReference>
<gene>
    <name evidence="2" type="ORF">ABMA27_007350</name>
</gene>
<feature type="chain" id="PRO_5046778931" evidence="1">
    <location>
        <begin position="20"/>
        <end position="112"/>
    </location>
</feature>
<feature type="signal peptide" evidence="1">
    <location>
        <begin position="1"/>
        <end position="19"/>
    </location>
</feature>
<reference evidence="2 3" key="1">
    <citation type="submission" date="2024-06" db="EMBL/GenBank/DDBJ databases">
        <title>A chromosome-level genome assembly of beet webworm, Loxostege sticticalis.</title>
        <authorList>
            <person name="Zhang Y."/>
        </authorList>
    </citation>
    <scope>NUCLEOTIDE SEQUENCE [LARGE SCALE GENOMIC DNA]</scope>
    <source>
        <strain evidence="2">AQ026</strain>
        <tissue evidence="2">Whole body</tissue>
    </source>
</reference>
<organism evidence="2 3">
    <name type="scientific">Loxostege sticticalis</name>
    <name type="common">Beet webworm moth</name>
    <dbReference type="NCBI Taxonomy" id="481309"/>
    <lineage>
        <taxon>Eukaryota</taxon>
        <taxon>Metazoa</taxon>
        <taxon>Ecdysozoa</taxon>
        <taxon>Arthropoda</taxon>
        <taxon>Hexapoda</taxon>
        <taxon>Insecta</taxon>
        <taxon>Pterygota</taxon>
        <taxon>Neoptera</taxon>
        <taxon>Endopterygota</taxon>
        <taxon>Lepidoptera</taxon>
        <taxon>Glossata</taxon>
        <taxon>Ditrysia</taxon>
        <taxon>Pyraloidea</taxon>
        <taxon>Crambidae</taxon>
        <taxon>Pyraustinae</taxon>
        <taxon>Loxostege</taxon>
    </lineage>
</organism>